<dbReference type="Pfam" id="PF22600">
    <property type="entry name" value="MTPAP-like_central"/>
    <property type="match status" value="1"/>
</dbReference>
<name>A0A0M3HXX6_ASCLU</name>
<proteinExistence type="predicted"/>
<dbReference type="GO" id="GO:0050265">
    <property type="term" value="F:RNA uridylyltransferase activity"/>
    <property type="evidence" value="ECO:0007669"/>
    <property type="project" value="TreeGrafter"/>
</dbReference>
<dbReference type="AlphaFoldDB" id="A0A0M3HXX6"/>
<dbReference type="InterPro" id="IPR043519">
    <property type="entry name" value="NT_sf"/>
</dbReference>
<dbReference type="Gene3D" id="3.30.460.10">
    <property type="entry name" value="Beta Polymerase, domain 2"/>
    <property type="match status" value="1"/>
</dbReference>
<reference evidence="3" key="1">
    <citation type="submission" date="2017-02" db="UniProtKB">
        <authorList>
            <consortium name="WormBaseParasite"/>
        </authorList>
    </citation>
    <scope>IDENTIFICATION</scope>
</reference>
<dbReference type="WBParaSite" id="ALUE_0000826601-mRNA-1">
    <property type="protein sequence ID" value="ALUE_0000826601-mRNA-1"/>
    <property type="gene ID" value="ALUE_0000826601"/>
</dbReference>
<organism evidence="2 3">
    <name type="scientific">Ascaris lumbricoides</name>
    <name type="common">Giant roundworm</name>
    <dbReference type="NCBI Taxonomy" id="6252"/>
    <lineage>
        <taxon>Eukaryota</taxon>
        <taxon>Metazoa</taxon>
        <taxon>Ecdysozoa</taxon>
        <taxon>Nematoda</taxon>
        <taxon>Chromadorea</taxon>
        <taxon>Rhabditida</taxon>
        <taxon>Spirurina</taxon>
        <taxon>Ascaridomorpha</taxon>
        <taxon>Ascaridoidea</taxon>
        <taxon>Ascarididae</taxon>
        <taxon>Ascaris</taxon>
    </lineage>
</organism>
<sequence length="409" mass="46792">MRILLRARNSLLSSTTSFASHKRRRPSTLKVVEVEQKNLASEEPLRIPSTSGTSTDFVDFVLDKYRTELQQLSVSLKKHVEADRAGLQKFLFFFQTSGRRKHILNCLRKALVGSSDRLVVPVGSTGSGIAGLNSDLDVVLISSLDADKRARMMKSFSNENFRTSYMRKVQSAVKENDTRNEFDWEKSLMLWKVRVPVVRLSTRVGIDVDIQFDNEHSIRNTNFVRHCVQQDARVSLLNAWAQKWMMAMRLKNSRIGMFSSYHTTMLAIHFLQCAQYASGPVLPAMYELHSDKLSRLLPIKKVAEMIDAPVVYTSLKDNRSPHIAEIIVRFIDFYSKIDLHEYALSVESGQIVQRDDDLRDLLMIHDPYSTETICNVHAGAERLMQAFAVTKEAMMSGMGLNWPIRMRKR</sequence>
<dbReference type="GO" id="GO:0031123">
    <property type="term" value="P:RNA 3'-end processing"/>
    <property type="evidence" value="ECO:0007669"/>
    <property type="project" value="TreeGrafter"/>
</dbReference>
<dbReference type="PANTHER" id="PTHR12271:SF12">
    <property type="entry name" value="POLYMERASE NUCLEOTIDYL TRANSFERASE DOMAIN-CONTAINING PROTEIN"/>
    <property type="match status" value="1"/>
</dbReference>
<dbReference type="InterPro" id="IPR054708">
    <property type="entry name" value="MTPAP-like_central"/>
</dbReference>
<dbReference type="SUPFAM" id="SSF81631">
    <property type="entry name" value="PAP/OAS1 substrate-binding domain"/>
    <property type="match status" value="1"/>
</dbReference>
<dbReference type="Proteomes" id="UP000036681">
    <property type="component" value="Unplaced"/>
</dbReference>
<feature type="domain" description="Poly(A) RNA polymerase mitochondrial-like central palm" evidence="1">
    <location>
        <begin position="101"/>
        <end position="226"/>
    </location>
</feature>
<keyword evidence="2" id="KW-1185">Reference proteome</keyword>
<protein>
    <submittedName>
        <fullName evidence="3">NTP_transf_2 domain-containing protein</fullName>
    </submittedName>
</protein>
<dbReference type="Gene3D" id="1.10.1410.10">
    <property type="match status" value="1"/>
</dbReference>
<dbReference type="SUPFAM" id="SSF81301">
    <property type="entry name" value="Nucleotidyltransferase"/>
    <property type="match status" value="1"/>
</dbReference>
<accession>A0A0M3HXX6</accession>
<dbReference type="PANTHER" id="PTHR12271">
    <property type="entry name" value="POLY A POLYMERASE CID PAP -RELATED"/>
    <property type="match status" value="1"/>
</dbReference>
<evidence type="ECO:0000313" key="3">
    <source>
        <dbReference type="WBParaSite" id="ALUE_0000826601-mRNA-1"/>
    </source>
</evidence>
<evidence type="ECO:0000259" key="1">
    <source>
        <dbReference type="Pfam" id="PF22600"/>
    </source>
</evidence>
<evidence type="ECO:0000313" key="2">
    <source>
        <dbReference type="Proteomes" id="UP000036681"/>
    </source>
</evidence>